<keyword evidence="3" id="KW-1185">Reference proteome</keyword>
<gene>
    <name evidence="2" type="ORF">MERR_LOCUS15775</name>
</gene>
<proteinExistence type="predicted"/>
<feature type="region of interest" description="Disordered" evidence="1">
    <location>
        <begin position="97"/>
        <end position="120"/>
    </location>
</feature>
<name>A0A6D2ITU2_9BRAS</name>
<evidence type="ECO:0000256" key="1">
    <source>
        <dbReference type="SAM" id="MobiDB-lite"/>
    </source>
</evidence>
<reference evidence="2" key="1">
    <citation type="submission" date="2020-01" db="EMBL/GenBank/DDBJ databases">
        <authorList>
            <person name="Mishra B."/>
        </authorList>
    </citation>
    <scope>NUCLEOTIDE SEQUENCE [LARGE SCALE GENOMIC DNA]</scope>
</reference>
<dbReference type="Proteomes" id="UP000467841">
    <property type="component" value="Unassembled WGS sequence"/>
</dbReference>
<protein>
    <submittedName>
        <fullName evidence="2">Uncharacterized protein</fullName>
    </submittedName>
</protein>
<comment type="caution">
    <text evidence="2">The sequence shown here is derived from an EMBL/GenBank/DDBJ whole genome shotgun (WGS) entry which is preliminary data.</text>
</comment>
<feature type="region of interest" description="Disordered" evidence="1">
    <location>
        <begin position="151"/>
        <end position="170"/>
    </location>
</feature>
<evidence type="ECO:0000313" key="2">
    <source>
        <dbReference type="EMBL" id="CAA7028540.1"/>
    </source>
</evidence>
<accession>A0A6D2ITU2</accession>
<organism evidence="2 3">
    <name type="scientific">Microthlaspi erraticum</name>
    <dbReference type="NCBI Taxonomy" id="1685480"/>
    <lineage>
        <taxon>Eukaryota</taxon>
        <taxon>Viridiplantae</taxon>
        <taxon>Streptophyta</taxon>
        <taxon>Embryophyta</taxon>
        <taxon>Tracheophyta</taxon>
        <taxon>Spermatophyta</taxon>
        <taxon>Magnoliopsida</taxon>
        <taxon>eudicotyledons</taxon>
        <taxon>Gunneridae</taxon>
        <taxon>Pentapetalae</taxon>
        <taxon>rosids</taxon>
        <taxon>malvids</taxon>
        <taxon>Brassicales</taxon>
        <taxon>Brassicaceae</taxon>
        <taxon>Coluteocarpeae</taxon>
        <taxon>Microthlaspi</taxon>
    </lineage>
</organism>
<evidence type="ECO:0000313" key="3">
    <source>
        <dbReference type="Proteomes" id="UP000467841"/>
    </source>
</evidence>
<dbReference type="AlphaFoldDB" id="A0A6D2ITU2"/>
<sequence>MEQNRGFGLQTPMPQIYFGKSLKTIYSMDFIKTTSPWAPSELAFQCNWIHIIWMSRKGVMIDLVKTGPDGSNRELASRPYGTADRGTSVPRAANVRTHPSSHLNARRAHVPTREASTCGRPIRSPATLAAHDRTARAGGQCLTTVRHNTCHTHDPSVRSGRPRLTYGRMP</sequence>
<dbReference type="EMBL" id="CACVBM020001070">
    <property type="protein sequence ID" value="CAA7028540.1"/>
    <property type="molecule type" value="Genomic_DNA"/>
</dbReference>